<reference evidence="3 4" key="1">
    <citation type="submission" date="2013-05" db="EMBL/GenBank/DDBJ databases">
        <title>Genome assembly of Chondromyces apiculatus DSM 436.</title>
        <authorList>
            <person name="Sharma G."/>
            <person name="Khatri I."/>
            <person name="Kaur C."/>
            <person name="Mayilraj S."/>
            <person name="Subramanian S."/>
        </authorList>
    </citation>
    <scope>NUCLEOTIDE SEQUENCE [LARGE SCALE GENOMIC DNA]</scope>
    <source>
        <strain evidence="3 4">DSM 436</strain>
    </source>
</reference>
<proteinExistence type="predicted"/>
<evidence type="ECO:0000256" key="2">
    <source>
        <dbReference type="SAM" id="SignalP"/>
    </source>
</evidence>
<feature type="region of interest" description="Disordered" evidence="1">
    <location>
        <begin position="30"/>
        <end position="56"/>
    </location>
</feature>
<evidence type="ECO:0000256" key="1">
    <source>
        <dbReference type="SAM" id="MobiDB-lite"/>
    </source>
</evidence>
<dbReference type="PROSITE" id="PS51257">
    <property type="entry name" value="PROKAR_LIPOPROTEIN"/>
    <property type="match status" value="1"/>
</dbReference>
<evidence type="ECO:0000313" key="3">
    <source>
        <dbReference type="EMBL" id="EYF08967.1"/>
    </source>
</evidence>
<protein>
    <recommendedName>
        <fullName evidence="5">Nuclear transport factor 2 family protein</fullName>
    </recommendedName>
</protein>
<dbReference type="EMBL" id="ASRX01000001">
    <property type="protein sequence ID" value="EYF08967.1"/>
    <property type="molecule type" value="Genomic_DNA"/>
</dbReference>
<evidence type="ECO:0008006" key="5">
    <source>
        <dbReference type="Google" id="ProtNLM"/>
    </source>
</evidence>
<dbReference type="Proteomes" id="UP000019678">
    <property type="component" value="Unassembled WGS sequence"/>
</dbReference>
<gene>
    <name evidence="3" type="ORF">CAP_0051</name>
</gene>
<evidence type="ECO:0000313" key="4">
    <source>
        <dbReference type="Proteomes" id="UP000019678"/>
    </source>
</evidence>
<dbReference type="OrthoDB" id="5519272at2"/>
<name>A0A017TJA7_9BACT</name>
<dbReference type="STRING" id="1192034.CAP_0051"/>
<keyword evidence="4" id="KW-1185">Reference proteome</keyword>
<accession>A0A017TJA7</accession>
<dbReference type="eggNOG" id="COG5567">
    <property type="taxonomic scope" value="Bacteria"/>
</dbReference>
<feature type="signal peptide" evidence="2">
    <location>
        <begin position="1"/>
        <end position="22"/>
    </location>
</feature>
<organism evidence="3 4">
    <name type="scientific">Chondromyces apiculatus DSM 436</name>
    <dbReference type="NCBI Taxonomy" id="1192034"/>
    <lineage>
        <taxon>Bacteria</taxon>
        <taxon>Pseudomonadati</taxon>
        <taxon>Myxococcota</taxon>
        <taxon>Polyangia</taxon>
        <taxon>Polyangiales</taxon>
        <taxon>Polyangiaceae</taxon>
        <taxon>Chondromyces</taxon>
    </lineage>
</organism>
<dbReference type="AlphaFoldDB" id="A0A017TJA7"/>
<feature type="chain" id="PRO_5001497092" description="Nuclear transport factor 2 family protein" evidence="2">
    <location>
        <begin position="23"/>
        <end position="218"/>
    </location>
</feature>
<sequence length="218" mass="23707">MRAIALAMMAWAVALASGCGHGAGTGYATSAELPEERRRPDGVALDPASEPPPAVGRAEVGEGLVTLQAPLGVNVAVSTVADFFRRVVQEDSDGLSAMLTRDALVVVPSTINQGGQTPALGPLWEQRFRRLDYGKLAGETIYRASEVEIYRAEDAIEVPPHPGIQTQTLDDDDVLVRVPIITARVGAERLLGDELLFWLRRDGTRFRVYRVLEDFQLQ</sequence>
<comment type="caution">
    <text evidence="3">The sequence shown here is derived from an EMBL/GenBank/DDBJ whole genome shotgun (WGS) entry which is preliminary data.</text>
</comment>
<keyword evidence="2" id="KW-0732">Signal</keyword>